<dbReference type="STRING" id="872970.SAMN04488134_10631"/>
<keyword evidence="2" id="KW-1185">Reference proteome</keyword>
<reference evidence="1 2" key="1">
    <citation type="submission" date="2016-10" db="EMBL/GenBank/DDBJ databases">
        <authorList>
            <person name="de Groot N.N."/>
        </authorList>
    </citation>
    <scope>NUCLEOTIDE SEQUENCE [LARGE SCALE GENOMIC DNA]</scope>
    <source>
        <strain evidence="1 2">CGMCC 1.10434</strain>
    </source>
</reference>
<organism evidence="1 2">
    <name type="scientific">Amphibacillus marinus</name>
    <dbReference type="NCBI Taxonomy" id="872970"/>
    <lineage>
        <taxon>Bacteria</taxon>
        <taxon>Bacillati</taxon>
        <taxon>Bacillota</taxon>
        <taxon>Bacilli</taxon>
        <taxon>Bacillales</taxon>
        <taxon>Bacillaceae</taxon>
        <taxon>Amphibacillus</taxon>
    </lineage>
</organism>
<dbReference type="PIRSF" id="PIRSF021435">
    <property type="entry name" value="SpoIIIAB"/>
    <property type="match status" value="1"/>
</dbReference>
<evidence type="ECO:0000313" key="2">
    <source>
        <dbReference type="Proteomes" id="UP000199300"/>
    </source>
</evidence>
<proteinExistence type="predicted"/>
<dbReference type="AlphaFoldDB" id="A0A1H8NLJ6"/>
<name>A0A1H8NLJ6_9BACI</name>
<dbReference type="InterPro" id="IPR014198">
    <property type="entry name" value="Spore_III_AB"/>
</dbReference>
<dbReference type="NCBIfam" id="TIGR02833">
    <property type="entry name" value="spore_III_AB"/>
    <property type="match status" value="1"/>
</dbReference>
<dbReference type="EMBL" id="FODJ01000006">
    <property type="protein sequence ID" value="SEO30591.1"/>
    <property type="molecule type" value="Genomic_DNA"/>
</dbReference>
<dbReference type="OrthoDB" id="1957909at2"/>
<evidence type="ECO:0000313" key="1">
    <source>
        <dbReference type="EMBL" id="SEO30591.1"/>
    </source>
</evidence>
<sequence length="169" mass="19285">MNWIGAILLITATSLIGFEYAERLKQRPKQILQLKVALQIMESEIIYSYTTIGQICLKIAEQSPKPCNYFFASIGRQLSYHDNLSTLWNSELIKLKNCSALKQQEIDILKQFGYTLGTFDAKEQRKQTQLACVHLDRLFQEAQVDHLKLGKVYQGIGLLSGILMTLVLM</sequence>
<protein>
    <submittedName>
        <fullName evidence="1">Stage III sporulation protein AB</fullName>
    </submittedName>
</protein>
<dbReference type="RefSeq" id="WP_091497251.1">
    <property type="nucleotide sequence ID" value="NZ_FODJ01000006.1"/>
</dbReference>
<dbReference type="Proteomes" id="UP000199300">
    <property type="component" value="Unassembled WGS sequence"/>
</dbReference>
<dbReference type="Pfam" id="PF09548">
    <property type="entry name" value="Spore_III_AB"/>
    <property type="match status" value="1"/>
</dbReference>
<gene>
    <name evidence="1" type="ORF">SAMN04488134_10631</name>
</gene>
<accession>A0A1H8NLJ6</accession>